<evidence type="ECO:0000313" key="2">
    <source>
        <dbReference type="Proteomes" id="UP000093695"/>
    </source>
</evidence>
<keyword evidence="2" id="KW-1185">Reference proteome</keyword>
<proteinExistence type="predicted"/>
<accession>A0A193BVN6</accession>
<dbReference type="Proteomes" id="UP000093695">
    <property type="component" value="Chromosome"/>
</dbReference>
<organism evidence="1 2">
    <name type="scientific">Amycolatopsis orientalis</name>
    <name type="common">Nocardia orientalis</name>
    <dbReference type="NCBI Taxonomy" id="31958"/>
    <lineage>
        <taxon>Bacteria</taxon>
        <taxon>Bacillati</taxon>
        <taxon>Actinomycetota</taxon>
        <taxon>Actinomycetes</taxon>
        <taxon>Pseudonocardiales</taxon>
        <taxon>Pseudonocardiaceae</taxon>
        <taxon>Amycolatopsis</taxon>
    </lineage>
</organism>
<dbReference type="KEGG" id="aori:SD37_11655"/>
<sequence>MFLADGFVPCGFAVSVVPPAAERVCQQLLYGVAGDVEVAAVAKKGQQNVVVLDLTERVQELVDVVDLPIIGVA</sequence>
<protein>
    <submittedName>
        <fullName evidence="1">Uncharacterized protein</fullName>
    </submittedName>
</protein>
<reference evidence="1 2" key="1">
    <citation type="journal article" date="2015" name="Genome Announc.">
        <title>Draft Genome Sequence of Norvancomycin-Producing Strain Amycolatopsis orientalis CPCC200066.</title>
        <authorList>
            <person name="Lei X."/>
            <person name="Yuan F."/>
            <person name="Shi Y."/>
            <person name="Li X."/>
            <person name="Wang L."/>
            <person name="Hong B."/>
        </authorList>
    </citation>
    <scope>NUCLEOTIDE SEQUENCE [LARGE SCALE GENOMIC DNA]</scope>
    <source>
        <strain evidence="1 2">B-37</strain>
    </source>
</reference>
<dbReference type="AlphaFoldDB" id="A0A193BVN6"/>
<dbReference type="EMBL" id="CP016174">
    <property type="protein sequence ID" value="ANN16233.1"/>
    <property type="molecule type" value="Genomic_DNA"/>
</dbReference>
<gene>
    <name evidence="1" type="ORF">SD37_11655</name>
</gene>
<name>A0A193BVN6_AMYOR</name>
<evidence type="ECO:0000313" key="1">
    <source>
        <dbReference type="EMBL" id="ANN16233.1"/>
    </source>
</evidence>